<proteinExistence type="predicted"/>
<organism evidence="2 3">
    <name type="scientific">Strongylocentrotus purpuratus</name>
    <name type="common">Purple sea urchin</name>
    <dbReference type="NCBI Taxonomy" id="7668"/>
    <lineage>
        <taxon>Eukaryota</taxon>
        <taxon>Metazoa</taxon>
        <taxon>Echinodermata</taxon>
        <taxon>Eleutherozoa</taxon>
        <taxon>Echinozoa</taxon>
        <taxon>Echinoidea</taxon>
        <taxon>Euechinoidea</taxon>
        <taxon>Echinacea</taxon>
        <taxon>Camarodonta</taxon>
        <taxon>Echinidea</taxon>
        <taxon>Strongylocentrotidae</taxon>
        <taxon>Strongylocentrotus</taxon>
    </lineage>
</organism>
<reference evidence="3" key="1">
    <citation type="submission" date="2015-02" db="EMBL/GenBank/DDBJ databases">
        <title>Genome sequencing for Strongylocentrotus purpuratus.</title>
        <authorList>
            <person name="Murali S."/>
            <person name="Liu Y."/>
            <person name="Vee V."/>
            <person name="English A."/>
            <person name="Wang M."/>
            <person name="Skinner E."/>
            <person name="Han Y."/>
            <person name="Muzny D.M."/>
            <person name="Worley K.C."/>
            <person name="Gibbs R.A."/>
        </authorList>
    </citation>
    <scope>NUCLEOTIDE SEQUENCE</scope>
</reference>
<feature type="region of interest" description="Disordered" evidence="1">
    <location>
        <begin position="1"/>
        <end position="27"/>
    </location>
</feature>
<feature type="compositionally biased region" description="Basic and acidic residues" evidence="1">
    <location>
        <begin position="81"/>
        <end position="93"/>
    </location>
</feature>
<dbReference type="GO" id="GO:0005930">
    <property type="term" value="C:axoneme"/>
    <property type="evidence" value="ECO:0000318"/>
    <property type="project" value="GO_Central"/>
</dbReference>
<dbReference type="InterPro" id="IPR029357">
    <property type="entry name" value="SPATA7"/>
</dbReference>
<dbReference type="Proteomes" id="UP000007110">
    <property type="component" value="Unassembled WGS sequence"/>
</dbReference>
<evidence type="ECO:0008006" key="4">
    <source>
        <dbReference type="Google" id="ProtNLM"/>
    </source>
</evidence>
<evidence type="ECO:0000313" key="3">
    <source>
        <dbReference type="Proteomes" id="UP000007110"/>
    </source>
</evidence>
<dbReference type="PANTHER" id="PTHR14917">
    <property type="entry name" value="SPERMATOGENESIS-ASSOCIATED PROTEIN 7"/>
    <property type="match status" value="1"/>
</dbReference>
<keyword evidence="3" id="KW-1185">Reference proteome</keyword>
<reference evidence="2" key="2">
    <citation type="submission" date="2021-01" db="UniProtKB">
        <authorList>
            <consortium name="EnsemblMetazoa"/>
        </authorList>
    </citation>
    <scope>IDENTIFICATION</scope>
</reference>
<dbReference type="GO" id="GO:0000226">
    <property type="term" value="P:microtubule cytoskeleton organization"/>
    <property type="evidence" value="ECO:0000318"/>
    <property type="project" value="GO_Central"/>
</dbReference>
<feature type="region of interest" description="Disordered" evidence="1">
    <location>
        <begin position="308"/>
        <end position="345"/>
    </location>
</feature>
<protein>
    <recommendedName>
        <fullName evidence="4">Spermatogenesis-associated protein 7</fullName>
    </recommendedName>
</protein>
<feature type="region of interest" description="Disordered" evidence="1">
    <location>
        <begin position="214"/>
        <end position="290"/>
    </location>
</feature>
<dbReference type="KEGG" id="spu:757224"/>
<dbReference type="Pfam" id="PF15244">
    <property type="entry name" value="HSD3"/>
    <property type="match status" value="1"/>
</dbReference>
<dbReference type="PANTHER" id="PTHR14917:SF4">
    <property type="entry name" value="SPERMATOGENESIS-ASSOCIATED 7"/>
    <property type="match status" value="1"/>
</dbReference>
<evidence type="ECO:0000313" key="2">
    <source>
        <dbReference type="EnsemblMetazoa" id="XP_011673970"/>
    </source>
</evidence>
<dbReference type="GeneID" id="757224"/>
<dbReference type="CTD" id="55812"/>
<accession>A0A7M7HMH6</accession>
<dbReference type="AlphaFoldDB" id="A0A7M7HMH6"/>
<feature type="compositionally biased region" description="Polar residues" evidence="1">
    <location>
        <begin position="160"/>
        <end position="183"/>
    </location>
</feature>
<name>A0A7M7HMH6_STRPU</name>
<feature type="compositionally biased region" description="Basic and acidic residues" evidence="1">
    <location>
        <begin position="269"/>
        <end position="290"/>
    </location>
</feature>
<feature type="region of interest" description="Disordered" evidence="1">
    <location>
        <begin position="65"/>
        <end position="183"/>
    </location>
</feature>
<dbReference type="RefSeq" id="XP_011673970.2">
    <property type="nucleotide sequence ID" value="XM_011675668.2"/>
</dbReference>
<dbReference type="OrthoDB" id="6263678at2759"/>
<dbReference type="GO" id="GO:0036064">
    <property type="term" value="C:ciliary basal body"/>
    <property type="evidence" value="ECO:0000318"/>
    <property type="project" value="GO_Central"/>
</dbReference>
<dbReference type="EnsemblMetazoa" id="XM_011675668">
    <property type="protein sequence ID" value="XP_011673970"/>
    <property type="gene ID" value="LOC757224"/>
</dbReference>
<feature type="compositionally biased region" description="Polar residues" evidence="1">
    <location>
        <begin position="101"/>
        <end position="116"/>
    </location>
</feature>
<dbReference type="OMA" id="FITEHEW"/>
<feature type="compositionally biased region" description="Polar residues" evidence="1">
    <location>
        <begin position="221"/>
        <end position="236"/>
    </location>
</feature>
<sequence>MAKPDFPRATPTPAIPPRPVSVKGFDKGQLSLKSSPYSSNNKCVLNQNDVINGLNVHYKKLGSAKSRIDSSLPKSWTSSTIKKDQLKRQAMDKQRKKLQGQKKTSSRPASRNTTAMNDPDLDLDEDLTKYGISEQRGPRHASMTPQPYRPHSAYSDANRPRTSQSHLYNTSNQYRNTKNNDMQGTMTLEYQSRTPRKESADILDKRADKFTESRKLFTPRTLKTTATSRLSQSKNYNAPKRKGSTKGPNDTGRSEREQQWDENNTRTLHSREQLEELEERDRRENARHQRAEDHLRWVEEQAMRVQTLELNDGEEDELRPMSSSLKPSRKGTRPPLGGTKDLNVSYGNQSLRSELASMTYRTPDQVSKRMQEEEEELRYLEFVTDVTNDVLNRGIFTNTVLKQVFESHIDKNKGRLDEGRMRHLMTQLKEDLAIPSADSTGDGT</sequence>
<dbReference type="InParanoid" id="A0A7M7HMH6"/>
<evidence type="ECO:0000256" key="1">
    <source>
        <dbReference type="SAM" id="MobiDB-lite"/>
    </source>
</evidence>